<organism evidence="1 2">
    <name type="scientific">Ruegeria marisflavi</name>
    <dbReference type="NCBI Taxonomy" id="2984152"/>
    <lineage>
        <taxon>Bacteria</taxon>
        <taxon>Pseudomonadati</taxon>
        <taxon>Pseudomonadota</taxon>
        <taxon>Alphaproteobacteria</taxon>
        <taxon>Rhodobacterales</taxon>
        <taxon>Roseobacteraceae</taxon>
        <taxon>Ruegeria</taxon>
    </lineage>
</organism>
<evidence type="ECO:0008006" key="3">
    <source>
        <dbReference type="Google" id="ProtNLM"/>
    </source>
</evidence>
<accession>A0ABT2WXC2</accession>
<comment type="caution">
    <text evidence="1">The sequence shown here is derived from an EMBL/GenBank/DDBJ whole genome shotgun (WGS) entry which is preliminary data.</text>
</comment>
<evidence type="ECO:0000313" key="2">
    <source>
        <dbReference type="Proteomes" id="UP001321014"/>
    </source>
</evidence>
<sequence>MAPVRELFDFEDLDFDEIMQRDIDDARVIKQKDNRSPHSLRIFNVELDQFEDRMKITTPIALTGVNHVYYIIEHLMLNDRDSDVSVARPRVGKFYKRQDLDTYGLMQRLDGRNLLGAEMADNTRRKSFSVKAANTLATSFEERYGRYVVSTFERFKPFEVHSRAVLALETRLDTNEDRKLRPILFEGQGISRVFEAHRESLKQRLDNNEFETDVPKIEELKRNLDATASRMEVAIDGFRQERVELYLKDLTDKGKLKLDGEYHPNVIRLLNYLYENIFTTVAFQTALVCTFFGELERAEKQLSAQAGGEATLLAPDIVEAILDGTQGPEVTLAKLLEPFPSDWWEQRAARA</sequence>
<protein>
    <recommendedName>
        <fullName evidence="3">DUF3150 domain-containing protein</fullName>
    </recommendedName>
</protein>
<name>A0ABT2WXC2_9RHOB</name>
<evidence type="ECO:0000313" key="1">
    <source>
        <dbReference type="EMBL" id="MCU9840542.1"/>
    </source>
</evidence>
<keyword evidence="2" id="KW-1185">Reference proteome</keyword>
<dbReference type="EMBL" id="JAOVQN010000045">
    <property type="protein sequence ID" value="MCU9840542.1"/>
    <property type="molecule type" value="Genomic_DNA"/>
</dbReference>
<proteinExistence type="predicted"/>
<reference evidence="1 2" key="1">
    <citation type="submission" date="2022-10" db="EMBL/GenBank/DDBJ databases">
        <title>Ruegeria sp. nov., isolated from ocean surface water.</title>
        <authorList>
            <person name="He W."/>
            <person name="Wang L."/>
            <person name="Zhang D.-F."/>
        </authorList>
    </citation>
    <scope>NUCLEOTIDE SEQUENCE [LARGE SCALE GENOMIC DNA]</scope>
    <source>
        <strain evidence="1 2">WL0004</strain>
    </source>
</reference>
<gene>
    <name evidence="1" type="ORF">OEZ49_22605</name>
</gene>
<dbReference type="Proteomes" id="UP001321014">
    <property type="component" value="Unassembled WGS sequence"/>
</dbReference>
<dbReference type="RefSeq" id="WP_263390402.1">
    <property type="nucleotide sequence ID" value="NZ_JAOVQN010000045.1"/>
</dbReference>